<evidence type="ECO:0000313" key="3">
    <source>
        <dbReference type="Proteomes" id="UP000244855"/>
    </source>
</evidence>
<feature type="region of interest" description="Disordered" evidence="1">
    <location>
        <begin position="40"/>
        <end position="170"/>
    </location>
</feature>
<evidence type="ECO:0008006" key="4">
    <source>
        <dbReference type="Google" id="ProtNLM"/>
    </source>
</evidence>
<dbReference type="EMBL" id="KZ805660">
    <property type="protein sequence ID" value="PVH92668.1"/>
    <property type="molecule type" value="Genomic_DNA"/>
</dbReference>
<feature type="compositionally biased region" description="Basic and acidic residues" evidence="1">
    <location>
        <begin position="289"/>
        <end position="311"/>
    </location>
</feature>
<name>A0A2V1D3T1_9PLEO</name>
<proteinExistence type="predicted"/>
<evidence type="ECO:0000313" key="2">
    <source>
        <dbReference type="EMBL" id="PVH92668.1"/>
    </source>
</evidence>
<feature type="compositionally biased region" description="Basic and acidic residues" evidence="1">
    <location>
        <begin position="118"/>
        <end position="134"/>
    </location>
</feature>
<dbReference type="AlphaFoldDB" id="A0A2V1D3T1"/>
<feature type="compositionally biased region" description="Basic and acidic residues" evidence="1">
    <location>
        <begin position="197"/>
        <end position="229"/>
    </location>
</feature>
<feature type="compositionally biased region" description="Basic and acidic residues" evidence="1">
    <location>
        <begin position="60"/>
        <end position="71"/>
    </location>
</feature>
<feature type="compositionally biased region" description="Low complexity" evidence="1">
    <location>
        <begin position="47"/>
        <end position="59"/>
    </location>
</feature>
<sequence>MARKLEKVSPEDVVTDEKDGKVQLTFPMATATTGAVRVELSLTFEPSSTTHSSNNNENGGTDKDKDGDDPSRFAPGEESEAEADSDSDSDLYATPEPESARAPAPTPHGTKKPSLAVEEWKTTDLDYLRDERNRTPPTPWPTIAKSLGRTEQECRAKHKELEDDLKPPTGWKWTEEQFRIFKKRDEGLQLQQIAKEMKQPRAEVKKMNDWLWRHKQKEDKKRQHEDLKRGLLMTGPKRKHEKSVGQAEGQNREDEDGDHTGPKEKKRKRGKSVGQTEDESSEDEDEDHPEPKGNADKGGDSEDGPLRRLRR</sequence>
<feature type="region of interest" description="Disordered" evidence="1">
    <location>
        <begin position="197"/>
        <end position="311"/>
    </location>
</feature>
<keyword evidence="3" id="KW-1185">Reference proteome</keyword>
<organism evidence="2 3">
    <name type="scientific">Periconia macrospinosa</name>
    <dbReference type="NCBI Taxonomy" id="97972"/>
    <lineage>
        <taxon>Eukaryota</taxon>
        <taxon>Fungi</taxon>
        <taxon>Dikarya</taxon>
        <taxon>Ascomycota</taxon>
        <taxon>Pezizomycotina</taxon>
        <taxon>Dothideomycetes</taxon>
        <taxon>Pleosporomycetidae</taxon>
        <taxon>Pleosporales</taxon>
        <taxon>Massarineae</taxon>
        <taxon>Periconiaceae</taxon>
        <taxon>Periconia</taxon>
    </lineage>
</organism>
<gene>
    <name evidence="2" type="ORF">DM02DRAFT_733569</name>
</gene>
<protein>
    <recommendedName>
        <fullName evidence="4">Myb-like domain-containing protein</fullName>
    </recommendedName>
</protein>
<feature type="region of interest" description="Disordered" evidence="1">
    <location>
        <begin position="1"/>
        <end position="22"/>
    </location>
</feature>
<feature type="compositionally biased region" description="Basic and acidic residues" evidence="1">
    <location>
        <begin position="1"/>
        <end position="21"/>
    </location>
</feature>
<feature type="compositionally biased region" description="Basic and acidic residues" evidence="1">
    <location>
        <begin position="148"/>
        <end position="166"/>
    </location>
</feature>
<accession>A0A2V1D3T1</accession>
<reference evidence="2 3" key="1">
    <citation type="journal article" date="2018" name="Sci. Rep.">
        <title>Comparative genomics provides insights into the lifestyle and reveals functional heterogeneity of dark septate endophytic fungi.</title>
        <authorList>
            <person name="Knapp D.G."/>
            <person name="Nemeth J.B."/>
            <person name="Barry K."/>
            <person name="Hainaut M."/>
            <person name="Henrissat B."/>
            <person name="Johnson J."/>
            <person name="Kuo A."/>
            <person name="Lim J.H.P."/>
            <person name="Lipzen A."/>
            <person name="Nolan M."/>
            <person name="Ohm R.A."/>
            <person name="Tamas L."/>
            <person name="Grigoriev I.V."/>
            <person name="Spatafora J.W."/>
            <person name="Nagy L.G."/>
            <person name="Kovacs G.M."/>
        </authorList>
    </citation>
    <scope>NUCLEOTIDE SEQUENCE [LARGE SCALE GENOMIC DNA]</scope>
    <source>
        <strain evidence="2 3">DSE2036</strain>
    </source>
</reference>
<evidence type="ECO:0000256" key="1">
    <source>
        <dbReference type="SAM" id="MobiDB-lite"/>
    </source>
</evidence>
<dbReference type="Proteomes" id="UP000244855">
    <property type="component" value="Unassembled WGS sequence"/>
</dbReference>
<feature type="compositionally biased region" description="Acidic residues" evidence="1">
    <location>
        <begin position="276"/>
        <end position="288"/>
    </location>
</feature>
<feature type="compositionally biased region" description="Acidic residues" evidence="1">
    <location>
        <begin position="77"/>
        <end position="89"/>
    </location>
</feature>